<dbReference type="RefSeq" id="WP_003772145.1">
    <property type="nucleotide sequence ID" value="NZ_JH556647.1"/>
</dbReference>
<dbReference type="Pfam" id="PF13250">
    <property type="entry name" value="SNIPE"/>
    <property type="match status" value="1"/>
</dbReference>
<comment type="caution">
    <text evidence="3">The sequence shown here is derived from an EMBL/GenBank/DDBJ whole genome shotgun (WGS) entry which is preliminary data.</text>
</comment>
<dbReference type="SMART" id="SM00974">
    <property type="entry name" value="T5orf172"/>
    <property type="match status" value="1"/>
</dbReference>
<accession>A0AB72Z7C5</accession>
<evidence type="ECO:0000313" key="4">
    <source>
        <dbReference type="Proteomes" id="UP000003597"/>
    </source>
</evidence>
<dbReference type="InterPro" id="IPR025280">
    <property type="entry name" value="SNIPE"/>
</dbReference>
<name>A0AB72Z7C5_LISIO</name>
<evidence type="ECO:0000259" key="2">
    <source>
        <dbReference type="SMART" id="SM00974"/>
    </source>
</evidence>
<organism evidence="3 4">
    <name type="scientific">Listeria innocua ATCC 33091</name>
    <dbReference type="NCBI Taxonomy" id="1002366"/>
    <lineage>
        <taxon>Bacteria</taxon>
        <taxon>Bacillati</taxon>
        <taxon>Bacillota</taxon>
        <taxon>Bacilli</taxon>
        <taxon>Bacillales</taxon>
        <taxon>Listeriaceae</taxon>
        <taxon>Listeria</taxon>
    </lineage>
</organism>
<feature type="coiled-coil region" evidence="1">
    <location>
        <begin position="9"/>
        <end position="104"/>
    </location>
</feature>
<dbReference type="Pfam" id="PF13455">
    <property type="entry name" value="MUG113"/>
    <property type="match status" value="1"/>
</dbReference>
<sequence length="447" mass="52694">MKKLNFFDKLKENRALKKEQKNLDELLKDISNSKTELDSLQVKLSDKKTLILNLKKELEEENEVVRENIIKEAKNHVSILNDELLEMQIKKEELQKELVELPEQIELETFGFYKPKYDFATSLGYKEKLEQIRLEQKQLVTVKEAIIVQKSWTVDGSAAKGRTFTNRLVKALVRAFNNECEAAINKVKYSNFLQIQKRINKSYEQLNKLNETNSIEISPVFLNLKLDELSLAFEYEQKKQDEKEQLREQREREREEKALQKEINDKKKIIDKDITHYKNMLDELQQKLDSKDVNQMDLELKIAELQKKINEKETEKEELDYREAHAQAGYVYIISNIGSFGDDIVKIGVTRRLNPLERISELSSASVPFKYDIHALVFSYEAYKLEAELHQKFSSYRINKVNNRKEFFKVSISDLEEELSKYESLTIDFEKIPEAQEYRESLALINN</sequence>
<gene>
    <name evidence="3" type="ORF">HMPREF0557_02329</name>
</gene>
<dbReference type="Proteomes" id="UP000003597">
    <property type="component" value="Unassembled WGS sequence"/>
</dbReference>
<dbReference type="EMBL" id="AGCN01000033">
    <property type="protein sequence ID" value="EHN60815.1"/>
    <property type="molecule type" value="Genomic_DNA"/>
</dbReference>
<proteinExistence type="predicted"/>
<feature type="coiled-coil region" evidence="1">
    <location>
        <begin position="398"/>
        <end position="425"/>
    </location>
</feature>
<evidence type="ECO:0000313" key="3">
    <source>
        <dbReference type="EMBL" id="EHN60815.1"/>
    </source>
</evidence>
<reference evidence="3 4" key="1">
    <citation type="submission" date="2011-08" db="EMBL/GenBank/DDBJ databases">
        <authorList>
            <person name="Weinstock G."/>
            <person name="Sodergren E."/>
            <person name="Clifton S."/>
            <person name="Fulton L."/>
            <person name="Fulton B."/>
            <person name="Courtney L."/>
            <person name="Fronick C."/>
            <person name="Harrison M."/>
            <person name="Strong C."/>
            <person name="Farmer C."/>
            <person name="Delahaunty K."/>
            <person name="Markovic C."/>
            <person name="Hall O."/>
            <person name="Minx P."/>
            <person name="Tomlinson C."/>
            <person name="Mitreva M."/>
            <person name="Hou S."/>
            <person name="Chen J."/>
            <person name="Wollam A."/>
            <person name="Pepin K.H."/>
            <person name="Johnson M."/>
            <person name="Bhonagiri V."/>
            <person name="Zhang X."/>
            <person name="Suruliraj S."/>
            <person name="Warren W."/>
            <person name="Chinwalla A."/>
            <person name="Mardis E.R."/>
            <person name="Wilson R.K."/>
        </authorList>
    </citation>
    <scope>NUCLEOTIDE SEQUENCE [LARGE SCALE GENOMIC DNA]</scope>
    <source>
        <strain evidence="3 4">ATCC 33091</strain>
    </source>
</reference>
<protein>
    <recommendedName>
        <fullName evidence="2">Bacteriophage T5 Orf172 DNA-binding domain-containing protein</fullName>
    </recommendedName>
</protein>
<feature type="coiled-coil region" evidence="1">
    <location>
        <begin position="232"/>
        <end position="322"/>
    </location>
</feature>
<keyword evidence="1" id="KW-0175">Coiled coil</keyword>
<dbReference type="InterPro" id="IPR018306">
    <property type="entry name" value="Phage_T5_Orf172_DNA-bd"/>
</dbReference>
<evidence type="ECO:0000256" key="1">
    <source>
        <dbReference type="SAM" id="Coils"/>
    </source>
</evidence>
<keyword evidence="4" id="KW-1185">Reference proteome</keyword>
<feature type="domain" description="Bacteriophage T5 Orf172 DNA-binding" evidence="2">
    <location>
        <begin position="339"/>
        <end position="422"/>
    </location>
</feature>
<dbReference type="AlphaFoldDB" id="A0AB72Z7C5"/>